<feature type="transmembrane region" description="Helical" evidence="10">
    <location>
        <begin position="422"/>
        <end position="441"/>
    </location>
</feature>
<evidence type="ECO:0000256" key="2">
    <source>
        <dbReference type="ARBA" id="ARBA00022448"/>
    </source>
</evidence>
<evidence type="ECO:0000256" key="8">
    <source>
        <dbReference type="ARBA" id="ARBA00023136"/>
    </source>
</evidence>
<evidence type="ECO:0000313" key="15">
    <source>
        <dbReference type="Proteomes" id="UP001318860"/>
    </source>
</evidence>
<dbReference type="InterPro" id="IPR057291">
    <property type="entry name" value="CHX17_2nd"/>
</dbReference>
<dbReference type="PANTHER" id="PTHR32468">
    <property type="entry name" value="CATION/H + ANTIPORTER"/>
    <property type="match status" value="1"/>
</dbReference>
<feature type="transmembrane region" description="Helical" evidence="10">
    <location>
        <begin position="79"/>
        <end position="95"/>
    </location>
</feature>
<keyword evidence="6 10" id="KW-1133">Transmembrane helix</keyword>
<keyword evidence="3" id="KW-0633">Potassium transport</keyword>
<evidence type="ECO:0000256" key="4">
    <source>
        <dbReference type="ARBA" id="ARBA00022692"/>
    </source>
</evidence>
<dbReference type="Pfam" id="PF23259">
    <property type="entry name" value="CHX17_C"/>
    <property type="match status" value="1"/>
</dbReference>
<feature type="transmembrane region" description="Helical" evidence="10">
    <location>
        <begin position="858"/>
        <end position="880"/>
    </location>
</feature>
<accession>A0ABR0XAA0</accession>
<evidence type="ECO:0000256" key="7">
    <source>
        <dbReference type="ARBA" id="ARBA00023065"/>
    </source>
</evidence>
<dbReference type="PANTHER" id="PTHR32468:SF22">
    <property type="entry name" value="CATION_H(+) ANTIPORTER 3-LIKE"/>
    <property type="match status" value="1"/>
</dbReference>
<dbReference type="Pfam" id="PF23256">
    <property type="entry name" value="CHX17_2nd"/>
    <property type="match status" value="1"/>
</dbReference>
<gene>
    <name evidence="14" type="ORF">DH2020_010301</name>
</gene>
<dbReference type="InterPro" id="IPR006153">
    <property type="entry name" value="Cation/H_exchanger_TM"/>
</dbReference>
<feature type="transmembrane region" description="Helical" evidence="10">
    <location>
        <begin position="107"/>
        <end position="126"/>
    </location>
</feature>
<dbReference type="Proteomes" id="UP001318860">
    <property type="component" value="Unassembled WGS sequence"/>
</dbReference>
<feature type="transmembrane region" description="Helical" evidence="10">
    <location>
        <begin position="239"/>
        <end position="266"/>
    </location>
</feature>
<feature type="transmembrane region" description="Helical" evidence="10">
    <location>
        <begin position="278"/>
        <end position="299"/>
    </location>
</feature>
<evidence type="ECO:0000259" key="11">
    <source>
        <dbReference type="Pfam" id="PF00999"/>
    </source>
</evidence>
<evidence type="ECO:0000256" key="3">
    <source>
        <dbReference type="ARBA" id="ARBA00022538"/>
    </source>
</evidence>
<feature type="transmembrane region" description="Helical" evidence="10">
    <location>
        <begin position="138"/>
        <end position="161"/>
    </location>
</feature>
<dbReference type="EMBL" id="JABTTQ020000005">
    <property type="protein sequence ID" value="KAK6156053.1"/>
    <property type="molecule type" value="Genomic_DNA"/>
</dbReference>
<keyword evidence="8 10" id="KW-0472">Membrane</keyword>
<dbReference type="Pfam" id="PF00999">
    <property type="entry name" value="Na_H_Exchanger"/>
    <property type="match status" value="2"/>
</dbReference>
<sequence>MDDGIVIVEPIRDTRIELPGNVTNDFCYIDIGLHSPGIWGSGTENFLKFVLPRLQLQLVVIFTLTQSIHLLLRRFHLPRIAGIILGPTILGQFPDVQSTLFPQEGDVYLDLLSKIGYIFFIFLSGVKMDPRTVLRTGIKAWTIGVLSVTVPVTGGLIISILNQQKVHRYRWPAYKTIVGIQNLFPFPVIASMLVDLKIMNSELGRLALASALISDLVSNLTATIISYGRIGLMGFAKVLIMHSAFLTLGLILFILFVARPLCLWIIQRTPEGKPVSRFHIILMSVLVLVVVLLTDNVGLNYQYGPFLLGLAVPDGPPLGATLEDRLETLISGLLAPLLVTYCGMNVNLVELYDLKFIAIVWLILAICLAMKLAAIFIPAYFCKVPVKDAVALAFCMSAQGVVQMSFYYYNAVNQSQTFDGETFSMLTTSVLIQAAAANLVVKSMYDYSRMYTGYQKRDIQHTSPSSELRVLSCAHRVDDVLAAKKLLEASFPSKESPLAVYALHLVELAGRAHPQLIDHQLGQKSSGGTRTQKMIEVLFMFEQQYLGFVTMQQFTAMSLTKFMHHDICTVAFNKLASLILLPFHRKWNHQGKMILDSSSLRAINCDVLDMAPCSVAILVDRHKIRRNPSSTYNVSVAFFGGTDDREALAYGRRMALSPGVHLTVIRFVPWDIYAGDSQWDAVLDAEILKDTRMQGAHQENIVYREERVKDGAETALLIHAMEEAFDLIMVGRRHKDDTPQLLGLSEWNDLPELGPVGDMLAAPDLSTPVSLSAITFTSMLIDICLQPLGQSSIVSQILGGILFGPSLLAHRDIMGDTLFPARSVLTLETAAVFRIMFFLFAIGVRTDTKMMFRPGRQALVLGISAMFTTFLFSVSLSFVLKAYVAMDDTPQQRFHLSRQLSA</sequence>
<dbReference type="Gene3D" id="1.20.1530.20">
    <property type="match status" value="2"/>
</dbReference>
<feature type="domain" description="Cation/H+ exchanger transmembrane" evidence="11">
    <location>
        <begin position="80"/>
        <end position="435"/>
    </location>
</feature>
<evidence type="ECO:0000256" key="1">
    <source>
        <dbReference type="ARBA" id="ARBA00004141"/>
    </source>
</evidence>
<dbReference type="Gene3D" id="3.40.50.12370">
    <property type="match status" value="1"/>
</dbReference>
<evidence type="ECO:0000259" key="13">
    <source>
        <dbReference type="Pfam" id="PF23259"/>
    </source>
</evidence>
<evidence type="ECO:0000256" key="6">
    <source>
        <dbReference type="ARBA" id="ARBA00022989"/>
    </source>
</evidence>
<evidence type="ECO:0000256" key="9">
    <source>
        <dbReference type="ARBA" id="ARBA00038341"/>
    </source>
</evidence>
<evidence type="ECO:0000256" key="10">
    <source>
        <dbReference type="SAM" id="Phobius"/>
    </source>
</evidence>
<keyword evidence="7" id="KW-0406">Ion transport</keyword>
<feature type="domain" description="Cation/H(+) antiporter central" evidence="12">
    <location>
        <begin position="498"/>
        <end position="622"/>
    </location>
</feature>
<feature type="transmembrane region" description="Helical" evidence="10">
    <location>
        <begin position="206"/>
        <end position="227"/>
    </location>
</feature>
<name>A0ABR0XAA0_REHGL</name>
<feature type="transmembrane region" description="Helical" evidence="10">
    <location>
        <begin position="173"/>
        <end position="194"/>
    </location>
</feature>
<proteinExistence type="inferred from homology"/>
<evidence type="ECO:0000259" key="12">
    <source>
        <dbReference type="Pfam" id="PF23256"/>
    </source>
</evidence>
<comment type="subcellular location">
    <subcellularLocation>
        <location evidence="1">Membrane</location>
        <topology evidence="1">Multi-pass membrane protein</topology>
    </subcellularLocation>
</comment>
<feature type="domain" description="Cation/H+ exchanger transmembrane" evidence="11">
    <location>
        <begin position="778"/>
        <end position="878"/>
    </location>
</feature>
<dbReference type="InterPro" id="IPR050794">
    <property type="entry name" value="CPA2_transporter"/>
</dbReference>
<reference evidence="14 15" key="1">
    <citation type="journal article" date="2021" name="Comput. Struct. Biotechnol. J.">
        <title>De novo genome assembly of the potent medicinal plant Rehmannia glutinosa using nanopore technology.</title>
        <authorList>
            <person name="Ma L."/>
            <person name="Dong C."/>
            <person name="Song C."/>
            <person name="Wang X."/>
            <person name="Zheng X."/>
            <person name="Niu Y."/>
            <person name="Chen S."/>
            <person name="Feng W."/>
        </authorList>
    </citation>
    <scope>NUCLEOTIDE SEQUENCE [LARGE SCALE GENOMIC DNA]</scope>
    <source>
        <strain evidence="14">DH-2019</strain>
    </source>
</reference>
<keyword evidence="15" id="KW-1185">Reference proteome</keyword>
<evidence type="ECO:0000256" key="5">
    <source>
        <dbReference type="ARBA" id="ARBA00022958"/>
    </source>
</evidence>
<feature type="transmembrane region" description="Helical" evidence="10">
    <location>
        <begin position="389"/>
        <end position="410"/>
    </location>
</feature>
<dbReference type="InterPro" id="IPR038770">
    <property type="entry name" value="Na+/solute_symporter_sf"/>
</dbReference>
<keyword evidence="2" id="KW-0813">Transport</keyword>
<comment type="similarity">
    <text evidence="9">Belongs to the monovalent cation:proton antiporter 2 (CPA2) transporter (TC 2.A.37) family. CHX (TC 2.A.37.4) subfamily.</text>
</comment>
<dbReference type="InterPro" id="IPR057290">
    <property type="entry name" value="CHX17_C"/>
</dbReference>
<organism evidence="14 15">
    <name type="scientific">Rehmannia glutinosa</name>
    <name type="common">Chinese foxglove</name>
    <dbReference type="NCBI Taxonomy" id="99300"/>
    <lineage>
        <taxon>Eukaryota</taxon>
        <taxon>Viridiplantae</taxon>
        <taxon>Streptophyta</taxon>
        <taxon>Embryophyta</taxon>
        <taxon>Tracheophyta</taxon>
        <taxon>Spermatophyta</taxon>
        <taxon>Magnoliopsida</taxon>
        <taxon>eudicotyledons</taxon>
        <taxon>Gunneridae</taxon>
        <taxon>Pentapetalae</taxon>
        <taxon>asterids</taxon>
        <taxon>lamiids</taxon>
        <taxon>Lamiales</taxon>
        <taxon>Orobanchaceae</taxon>
        <taxon>Rehmannieae</taxon>
        <taxon>Rehmannia</taxon>
    </lineage>
</organism>
<comment type="caution">
    <text evidence="14">The sequence shown here is derived from an EMBL/GenBank/DDBJ whole genome shotgun (WGS) entry which is preliminary data.</text>
</comment>
<feature type="transmembrane region" description="Helical" evidence="10">
    <location>
        <begin position="829"/>
        <end position="846"/>
    </location>
</feature>
<keyword evidence="4 10" id="KW-0812">Transmembrane</keyword>
<evidence type="ECO:0008006" key="16">
    <source>
        <dbReference type="Google" id="ProtNLM"/>
    </source>
</evidence>
<feature type="transmembrane region" description="Helical" evidence="10">
    <location>
        <begin position="356"/>
        <end position="377"/>
    </location>
</feature>
<keyword evidence="5" id="KW-0630">Potassium</keyword>
<evidence type="ECO:0000313" key="14">
    <source>
        <dbReference type="EMBL" id="KAK6156053.1"/>
    </source>
</evidence>
<protein>
    <recommendedName>
        <fullName evidence="16">Cation/H+ exchanger domain-containing protein</fullName>
    </recommendedName>
</protein>
<feature type="domain" description="Cation/H(+) antiporter C-terminal" evidence="13">
    <location>
        <begin position="633"/>
        <end position="772"/>
    </location>
</feature>